<sequence>MRAPPFILLLLLLLLLVLLLLQGFYVDAVFCSLIFAERCARRDGGPRHLVGQANDLRCSVLLRCGARSLCARCGKSTLASHVSLESTSRRGAKDPIPLRRHHVARRAAGRL</sequence>
<evidence type="ECO:0000313" key="2">
    <source>
        <dbReference type="Proteomes" id="UP001189429"/>
    </source>
</evidence>
<accession>A0ABN9YD20</accession>
<organism evidence="1 2">
    <name type="scientific">Prorocentrum cordatum</name>
    <dbReference type="NCBI Taxonomy" id="2364126"/>
    <lineage>
        <taxon>Eukaryota</taxon>
        <taxon>Sar</taxon>
        <taxon>Alveolata</taxon>
        <taxon>Dinophyceae</taxon>
        <taxon>Prorocentrales</taxon>
        <taxon>Prorocentraceae</taxon>
        <taxon>Prorocentrum</taxon>
    </lineage>
</organism>
<keyword evidence="2" id="KW-1185">Reference proteome</keyword>
<dbReference type="Proteomes" id="UP001189429">
    <property type="component" value="Unassembled WGS sequence"/>
</dbReference>
<protein>
    <recommendedName>
        <fullName evidence="3">Secreted protein</fullName>
    </recommendedName>
</protein>
<name>A0ABN9YD20_9DINO</name>
<proteinExistence type="predicted"/>
<dbReference type="EMBL" id="CAUYUJ010022171">
    <property type="protein sequence ID" value="CAK0909311.1"/>
    <property type="molecule type" value="Genomic_DNA"/>
</dbReference>
<gene>
    <name evidence="1" type="ORF">PCOR1329_LOCUS83753</name>
</gene>
<evidence type="ECO:0008006" key="3">
    <source>
        <dbReference type="Google" id="ProtNLM"/>
    </source>
</evidence>
<reference evidence="1" key="1">
    <citation type="submission" date="2023-10" db="EMBL/GenBank/DDBJ databases">
        <authorList>
            <person name="Chen Y."/>
            <person name="Shah S."/>
            <person name="Dougan E. K."/>
            <person name="Thang M."/>
            <person name="Chan C."/>
        </authorList>
    </citation>
    <scope>NUCLEOTIDE SEQUENCE [LARGE SCALE GENOMIC DNA]</scope>
</reference>
<comment type="caution">
    <text evidence="1">The sequence shown here is derived from an EMBL/GenBank/DDBJ whole genome shotgun (WGS) entry which is preliminary data.</text>
</comment>
<evidence type="ECO:0000313" key="1">
    <source>
        <dbReference type="EMBL" id="CAK0909311.1"/>
    </source>
</evidence>